<dbReference type="EMBL" id="QBML01000002">
    <property type="protein sequence ID" value="PZO44471.1"/>
    <property type="molecule type" value="Genomic_DNA"/>
</dbReference>
<name>A0A2W4YAN3_9CYAN</name>
<protein>
    <submittedName>
        <fullName evidence="1">Uncharacterized protein</fullName>
    </submittedName>
</protein>
<dbReference type="Proteomes" id="UP000249467">
    <property type="component" value="Unassembled WGS sequence"/>
</dbReference>
<sequence length="71" mass="7871">MTLAEVIPAARRLSAIEKLKLIRVLVEDLGIAEDIAPLEPFKTYDLPTPYDMFGAGAILMETLKQSDTTHQ</sequence>
<evidence type="ECO:0000313" key="1">
    <source>
        <dbReference type="EMBL" id="PZO44471.1"/>
    </source>
</evidence>
<proteinExistence type="predicted"/>
<accession>A0A2W4YAN3</accession>
<reference evidence="1 2" key="2">
    <citation type="submission" date="2018-06" db="EMBL/GenBank/DDBJ databases">
        <title>Metagenomic assembly of (sub)arctic Cyanobacteria and their associated microbiome from non-axenic cultures.</title>
        <authorList>
            <person name="Baurain D."/>
        </authorList>
    </citation>
    <scope>NUCLEOTIDE SEQUENCE [LARGE SCALE GENOMIC DNA]</scope>
    <source>
        <strain evidence="1">ULC066bin1</strain>
    </source>
</reference>
<gene>
    <name evidence="1" type="ORF">DCF19_01585</name>
</gene>
<reference evidence="1 2" key="1">
    <citation type="submission" date="2018-04" db="EMBL/GenBank/DDBJ databases">
        <authorList>
            <person name="Go L.Y."/>
            <person name="Mitchell J.A."/>
        </authorList>
    </citation>
    <scope>NUCLEOTIDE SEQUENCE [LARGE SCALE GENOMIC DNA]</scope>
    <source>
        <strain evidence="1">ULC066bin1</strain>
    </source>
</reference>
<organism evidence="1 2">
    <name type="scientific">Pseudanabaena frigida</name>
    <dbReference type="NCBI Taxonomy" id="945775"/>
    <lineage>
        <taxon>Bacteria</taxon>
        <taxon>Bacillati</taxon>
        <taxon>Cyanobacteriota</taxon>
        <taxon>Cyanophyceae</taxon>
        <taxon>Pseudanabaenales</taxon>
        <taxon>Pseudanabaenaceae</taxon>
        <taxon>Pseudanabaena</taxon>
    </lineage>
</organism>
<comment type="caution">
    <text evidence="1">The sequence shown here is derived from an EMBL/GenBank/DDBJ whole genome shotgun (WGS) entry which is preliminary data.</text>
</comment>
<evidence type="ECO:0000313" key="2">
    <source>
        <dbReference type="Proteomes" id="UP000249467"/>
    </source>
</evidence>
<dbReference type="AlphaFoldDB" id="A0A2W4YAN3"/>